<evidence type="ECO:0000313" key="9">
    <source>
        <dbReference type="Proteomes" id="UP000503018"/>
    </source>
</evidence>
<evidence type="ECO:0000256" key="7">
    <source>
        <dbReference type="ARBA" id="ARBA00023237"/>
    </source>
</evidence>
<keyword evidence="4" id="KW-1134">Transmembrane beta strand</keyword>
<dbReference type="PANTHER" id="PTHR30026">
    <property type="entry name" value="OUTER MEMBRANE PROTEIN TOLC"/>
    <property type="match status" value="1"/>
</dbReference>
<keyword evidence="6" id="KW-0472">Membrane</keyword>
<keyword evidence="7" id="KW-0998">Cell outer membrane</keyword>
<dbReference type="EMBL" id="CP053015">
    <property type="protein sequence ID" value="QJQ33475.1"/>
    <property type="molecule type" value="Genomic_DNA"/>
</dbReference>
<dbReference type="GO" id="GO:0009279">
    <property type="term" value="C:cell outer membrane"/>
    <property type="evidence" value="ECO:0007669"/>
    <property type="project" value="UniProtKB-SubCell"/>
</dbReference>
<dbReference type="InterPro" id="IPR003423">
    <property type="entry name" value="OMP_efflux"/>
</dbReference>
<gene>
    <name evidence="8" type="ORF">GV829_00780</name>
</gene>
<protein>
    <submittedName>
        <fullName evidence="8">TolC family protein</fullName>
    </submittedName>
</protein>
<name>A0A6M4AWR4_9SPHN</name>
<evidence type="ECO:0000256" key="2">
    <source>
        <dbReference type="ARBA" id="ARBA00007613"/>
    </source>
</evidence>
<reference evidence="8 9" key="1">
    <citation type="submission" date="2020-01" db="EMBL/GenBank/DDBJ databases">
        <title>Sphingomonas sp. strain CSW-10.</title>
        <authorList>
            <person name="Chen W.-M."/>
        </authorList>
    </citation>
    <scope>NUCLEOTIDE SEQUENCE [LARGE SCALE GENOMIC DNA]</scope>
    <source>
        <strain evidence="8 9">CSW-10</strain>
    </source>
</reference>
<dbReference type="Gene3D" id="1.20.1600.10">
    <property type="entry name" value="Outer membrane efflux proteins (OEP)"/>
    <property type="match status" value="1"/>
</dbReference>
<dbReference type="Proteomes" id="UP000503018">
    <property type="component" value="Chromosome"/>
</dbReference>
<sequence length="380" mass="39439">MDAARADAEAAEARVAQARSSALPSARVDAMIGAGRIDPGGFFGLTADDVTPRIAQVTVEYPLFTGGRTTAAVAQARSGADAARAGLDGTRRQLTVAVVAAYADVLTARQLVDSYTRMEGAVAEIVRGARLRFRVGDAASTELAQAEARLAEARAGLIAAQGRKASAEAQLNRLVGHEVSALAPLGELPAVPESLVEAMDSARAHNAMRAQAQSGIGAARAGVRGAEAASRPSIGTFVEAGHVRDQFFPNYRADSITIGARARWTFLDPGASARVREARASLAASEARARMADDAIEQAVIEAWHALASARGMVAASRDGVTAANEALRATSLEVRVGIKPQLAQLDAEREAIAAAARLAEAEGQLHVAARQLRALTGLE</sequence>
<dbReference type="GO" id="GO:0015288">
    <property type="term" value="F:porin activity"/>
    <property type="evidence" value="ECO:0007669"/>
    <property type="project" value="TreeGrafter"/>
</dbReference>
<dbReference type="InterPro" id="IPR051906">
    <property type="entry name" value="TolC-like"/>
</dbReference>
<dbReference type="GO" id="GO:1990281">
    <property type="term" value="C:efflux pump complex"/>
    <property type="evidence" value="ECO:0007669"/>
    <property type="project" value="TreeGrafter"/>
</dbReference>
<proteinExistence type="inferred from homology"/>
<evidence type="ECO:0000256" key="6">
    <source>
        <dbReference type="ARBA" id="ARBA00023136"/>
    </source>
</evidence>
<dbReference type="GO" id="GO:0015562">
    <property type="term" value="F:efflux transmembrane transporter activity"/>
    <property type="evidence" value="ECO:0007669"/>
    <property type="project" value="InterPro"/>
</dbReference>
<evidence type="ECO:0000256" key="4">
    <source>
        <dbReference type="ARBA" id="ARBA00022452"/>
    </source>
</evidence>
<evidence type="ECO:0000256" key="3">
    <source>
        <dbReference type="ARBA" id="ARBA00022448"/>
    </source>
</evidence>
<comment type="subcellular location">
    <subcellularLocation>
        <location evidence="1">Cell outer membrane</location>
    </subcellularLocation>
</comment>
<dbReference type="SUPFAM" id="SSF56954">
    <property type="entry name" value="Outer membrane efflux proteins (OEP)"/>
    <property type="match status" value="1"/>
</dbReference>
<keyword evidence="3" id="KW-0813">Transport</keyword>
<dbReference type="KEGG" id="slan:GV829_00780"/>
<evidence type="ECO:0000256" key="1">
    <source>
        <dbReference type="ARBA" id="ARBA00004442"/>
    </source>
</evidence>
<comment type="similarity">
    <text evidence="2">Belongs to the outer membrane factor (OMF) (TC 1.B.17) family.</text>
</comment>
<keyword evidence="5" id="KW-0812">Transmembrane</keyword>
<accession>A0A6M4AWR4</accession>
<evidence type="ECO:0000256" key="5">
    <source>
        <dbReference type="ARBA" id="ARBA00022692"/>
    </source>
</evidence>
<evidence type="ECO:0000313" key="8">
    <source>
        <dbReference type="EMBL" id="QJQ33475.1"/>
    </source>
</evidence>
<keyword evidence="9" id="KW-1185">Reference proteome</keyword>
<dbReference type="AlphaFoldDB" id="A0A6M4AWR4"/>
<dbReference type="PANTHER" id="PTHR30026:SF20">
    <property type="entry name" value="OUTER MEMBRANE PROTEIN TOLC"/>
    <property type="match status" value="1"/>
</dbReference>
<organism evidence="8 9">
    <name type="scientific">Sphingomonas lacunae</name>
    <dbReference type="NCBI Taxonomy" id="2698828"/>
    <lineage>
        <taxon>Bacteria</taxon>
        <taxon>Pseudomonadati</taxon>
        <taxon>Pseudomonadota</taxon>
        <taxon>Alphaproteobacteria</taxon>
        <taxon>Sphingomonadales</taxon>
        <taxon>Sphingomonadaceae</taxon>
        <taxon>Sphingomonas</taxon>
    </lineage>
</organism>
<dbReference type="Pfam" id="PF02321">
    <property type="entry name" value="OEP"/>
    <property type="match status" value="2"/>
</dbReference>